<gene>
    <name evidence="1" type="ORF">PHYBLDRAFT_151255</name>
</gene>
<name>A0A162N245_PHYB8</name>
<dbReference type="VEuPathDB" id="FungiDB:PHYBLDRAFT_151255"/>
<keyword evidence="2" id="KW-1185">Reference proteome</keyword>
<evidence type="ECO:0000313" key="1">
    <source>
        <dbReference type="EMBL" id="OAD67728.1"/>
    </source>
</evidence>
<accession>A0A162N245</accession>
<protein>
    <submittedName>
        <fullName evidence="1">Uncharacterized protein</fullName>
    </submittedName>
</protein>
<dbReference type="GeneID" id="28993545"/>
<sequence>MSFVGIELIIYRLLYDTLQFLTNHLVDCVTPTGKVLQPTFHCGISPSTNDYIFASSNLASCAISHSANPHFTQLTSLQNELSVFFYIFVSTLPTSNSLQTNWDLVKSGVTRFIKHFSHQISPSLSTLEAQLQKILALWAGRQWPKHGETSAGFLKRTIATCQSKKLITSLYHPVTDYLCTESDSMSEVAAAFYETLCSFEPITSVAFSLNTVCQGASQSLNASSSGSDGLSYKIL</sequence>
<proteinExistence type="predicted"/>
<organism evidence="1 2">
    <name type="scientific">Phycomyces blakesleeanus (strain ATCC 8743b / DSM 1359 / FGSC 10004 / NBRC 33097 / NRRL 1555)</name>
    <dbReference type="NCBI Taxonomy" id="763407"/>
    <lineage>
        <taxon>Eukaryota</taxon>
        <taxon>Fungi</taxon>
        <taxon>Fungi incertae sedis</taxon>
        <taxon>Mucoromycota</taxon>
        <taxon>Mucoromycotina</taxon>
        <taxon>Mucoromycetes</taxon>
        <taxon>Mucorales</taxon>
        <taxon>Phycomycetaceae</taxon>
        <taxon>Phycomyces</taxon>
    </lineage>
</organism>
<reference evidence="2" key="1">
    <citation type="submission" date="2015-06" db="EMBL/GenBank/DDBJ databases">
        <title>Expansion of signal transduction pathways in fungi by whole-genome duplication.</title>
        <authorList>
            <consortium name="DOE Joint Genome Institute"/>
            <person name="Corrochano L.M."/>
            <person name="Kuo A."/>
            <person name="Marcet-Houben M."/>
            <person name="Polaino S."/>
            <person name="Salamov A."/>
            <person name="Villalobos J.M."/>
            <person name="Alvarez M.I."/>
            <person name="Avalos J."/>
            <person name="Benito E.P."/>
            <person name="Benoit I."/>
            <person name="Burger G."/>
            <person name="Camino L.P."/>
            <person name="Canovas D."/>
            <person name="Cerda-Olmedo E."/>
            <person name="Cheng J.-F."/>
            <person name="Dominguez A."/>
            <person name="Elias M."/>
            <person name="Eslava A.P."/>
            <person name="Glaser F."/>
            <person name="Grimwood J."/>
            <person name="Gutierrez G."/>
            <person name="Heitman J."/>
            <person name="Henrissat B."/>
            <person name="Iturriaga E.A."/>
            <person name="Lang B.F."/>
            <person name="Lavin J.L."/>
            <person name="Lee S."/>
            <person name="Li W."/>
            <person name="Lindquist E."/>
            <person name="Lopez-Garcia S."/>
            <person name="Luque E.M."/>
            <person name="Marcos A.T."/>
            <person name="Martin J."/>
            <person name="McCluskey K."/>
            <person name="Medina H.R."/>
            <person name="Miralles-Duran A."/>
            <person name="Miyazaki A."/>
            <person name="Munoz-Torres E."/>
            <person name="Oguiza J.A."/>
            <person name="Ohm R."/>
            <person name="Olmedo M."/>
            <person name="Orejas M."/>
            <person name="Ortiz-Castellanos L."/>
            <person name="Pisabarro A.G."/>
            <person name="Rodriguez-Romero J."/>
            <person name="Ruiz-Herrera J."/>
            <person name="Ruiz-Vazquez R."/>
            <person name="Sanz C."/>
            <person name="Schackwitz W."/>
            <person name="Schmutz J."/>
            <person name="Shahriari M."/>
            <person name="Shelest E."/>
            <person name="Silva-Franco F."/>
            <person name="Soanes D."/>
            <person name="Syed K."/>
            <person name="Tagua V.G."/>
            <person name="Talbot N.J."/>
            <person name="Thon M."/>
            <person name="De vries R.P."/>
            <person name="Wiebenga A."/>
            <person name="Yadav J.S."/>
            <person name="Braun E.L."/>
            <person name="Baker S."/>
            <person name="Garre V."/>
            <person name="Horwitz B."/>
            <person name="Torres-Martinez S."/>
            <person name="Idnurm A."/>
            <person name="Herrera-Estrella A."/>
            <person name="Gabaldon T."/>
            <person name="Grigoriev I.V."/>
        </authorList>
    </citation>
    <scope>NUCLEOTIDE SEQUENCE [LARGE SCALE GENOMIC DNA]</scope>
    <source>
        <strain evidence="2">NRRL 1555(-)</strain>
    </source>
</reference>
<dbReference type="AlphaFoldDB" id="A0A162N245"/>
<dbReference type="EMBL" id="KV440998">
    <property type="protein sequence ID" value="OAD67728.1"/>
    <property type="molecule type" value="Genomic_DNA"/>
</dbReference>
<dbReference type="OrthoDB" id="2290280at2759"/>
<evidence type="ECO:0000313" key="2">
    <source>
        <dbReference type="Proteomes" id="UP000077315"/>
    </source>
</evidence>
<dbReference type="InParanoid" id="A0A162N245"/>
<dbReference type="Proteomes" id="UP000077315">
    <property type="component" value="Unassembled WGS sequence"/>
</dbReference>
<dbReference type="RefSeq" id="XP_018285768.1">
    <property type="nucleotide sequence ID" value="XM_018432639.1"/>
</dbReference>